<evidence type="ECO:0000313" key="4">
    <source>
        <dbReference type="EMBL" id="CUG91855.1"/>
    </source>
</evidence>
<accession>A0A0S4JK12</accession>
<dbReference type="EMBL" id="CYKH01001975">
    <property type="protein sequence ID" value="CUG91855.1"/>
    <property type="molecule type" value="Genomic_DNA"/>
</dbReference>
<evidence type="ECO:0000259" key="2">
    <source>
        <dbReference type="PROSITE" id="PS50090"/>
    </source>
</evidence>
<dbReference type="InterPro" id="IPR001005">
    <property type="entry name" value="SANT/Myb"/>
</dbReference>
<dbReference type="Proteomes" id="UP000051952">
    <property type="component" value="Unassembled WGS sequence"/>
</dbReference>
<dbReference type="Gene3D" id="1.10.10.60">
    <property type="entry name" value="Homeodomain-like"/>
    <property type="match status" value="1"/>
</dbReference>
<dbReference type="VEuPathDB" id="TriTrypDB:BSAL_34475"/>
<dbReference type="SUPFAM" id="SSF46689">
    <property type="entry name" value="Homeodomain-like"/>
    <property type="match status" value="1"/>
</dbReference>
<organism evidence="4 5">
    <name type="scientific">Bodo saltans</name>
    <name type="common">Flagellated protozoan</name>
    <dbReference type="NCBI Taxonomy" id="75058"/>
    <lineage>
        <taxon>Eukaryota</taxon>
        <taxon>Discoba</taxon>
        <taxon>Euglenozoa</taxon>
        <taxon>Kinetoplastea</taxon>
        <taxon>Metakinetoplastina</taxon>
        <taxon>Eubodonida</taxon>
        <taxon>Bodonidae</taxon>
        <taxon>Bodo</taxon>
    </lineage>
</organism>
<protein>
    <submittedName>
        <fullName evidence="4">Uncharacterized protein</fullName>
    </submittedName>
</protein>
<keyword evidence="5" id="KW-1185">Reference proteome</keyword>
<evidence type="ECO:0000256" key="1">
    <source>
        <dbReference type="SAM" id="MobiDB-lite"/>
    </source>
</evidence>
<reference evidence="5" key="1">
    <citation type="submission" date="2015-09" db="EMBL/GenBank/DDBJ databases">
        <authorList>
            <consortium name="Pathogen Informatics"/>
        </authorList>
    </citation>
    <scope>NUCLEOTIDE SEQUENCE [LARGE SCALE GENOMIC DNA]</scope>
    <source>
        <strain evidence="5">Lake Konstanz</strain>
    </source>
</reference>
<dbReference type="InterPro" id="IPR017930">
    <property type="entry name" value="Myb_dom"/>
</dbReference>
<dbReference type="InterPro" id="IPR009057">
    <property type="entry name" value="Homeodomain-like_sf"/>
</dbReference>
<proteinExistence type="predicted"/>
<dbReference type="AlphaFoldDB" id="A0A0S4JK12"/>
<dbReference type="PROSITE" id="PS51294">
    <property type="entry name" value="HTH_MYB"/>
    <property type="match status" value="1"/>
</dbReference>
<feature type="domain" description="Myb-like" evidence="2">
    <location>
        <begin position="238"/>
        <end position="296"/>
    </location>
</feature>
<feature type="region of interest" description="Disordered" evidence="1">
    <location>
        <begin position="227"/>
        <end position="247"/>
    </location>
</feature>
<dbReference type="PROSITE" id="PS50090">
    <property type="entry name" value="MYB_LIKE"/>
    <property type="match status" value="1"/>
</dbReference>
<dbReference type="OrthoDB" id="608866at2759"/>
<gene>
    <name evidence="4" type="ORF">BSAL_34475</name>
</gene>
<feature type="domain" description="HTH myb-type" evidence="3">
    <location>
        <begin position="238"/>
        <end position="300"/>
    </location>
</feature>
<evidence type="ECO:0000313" key="5">
    <source>
        <dbReference type="Proteomes" id="UP000051952"/>
    </source>
</evidence>
<name>A0A0S4JK12_BODSA</name>
<evidence type="ECO:0000259" key="3">
    <source>
        <dbReference type="PROSITE" id="PS51294"/>
    </source>
</evidence>
<sequence length="306" mass="32646">MVTPSSAETQVDDETGRVMDSLSAADLLILLKRTGGDGSLVSRIIQLLEAAKHKTPHHSTTPVRERSWTVPLITQQPTQGGGVAVLGGTPSVATAPPVSTTVSPTPPSVPPTPDECIDLAELAAVLASRPLSSSQDEGDVRARSTTSMQLTAVPMNQEAVLHTVVDPITNRKRSRSPGLPIGESVVVAADDVACSTVVSVVDPLAKPGSIRISKTLEEYDEMLQPVPNRGAATVGPARPEKRRTAFSEEEDDAIIKGIARFPAVPGRFTQIFSAYKHVWAQGRTPSHLFDHWRGALRQRAVNQALE</sequence>